<gene>
    <name evidence="2" type="primary">LOC101846970</name>
</gene>
<organism evidence="1 2">
    <name type="scientific">Aplysia californica</name>
    <name type="common">California sea hare</name>
    <dbReference type="NCBI Taxonomy" id="6500"/>
    <lineage>
        <taxon>Eukaryota</taxon>
        <taxon>Metazoa</taxon>
        <taxon>Spiralia</taxon>
        <taxon>Lophotrochozoa</taxon>
        <taxon>Mollusca</taxon>
        <taxon>Gastropoda</taxon>
        <taxon>Heterobranchia</taxon>
        <taxon>Euthyneura</taxon>
        <taxon>Tectipleura</taxon>
        <taxon>Aplysiida</taxon>
        <taxon>Aplysioidea</taxon>
        <taxon>Aplysiidae</taxon>
        <taxon>Aplysia</taxon>
    </lineage>
</organism>
<dbReference type="Proteomes" id="UP000694888">
    <property type="component" value="Unplaced"/>
</dbReference>
<protein>
    <submittedName>
        <fullName evidence="2">Uncharacterized protein LOC101846970</fullName>
    </submittedName>
</protein>
<accession>A0ABM0JTG3</accession>
<name>A0ABM0JTG3_APLCA</name>
<sequence length="210" mass="25067">MKKVTGGYSDFQIKARELDLLKTEVLNHLGKLNAVKLHYMDWFDRRRQTFVDSVKLMQITLPQIVPQETSSIGNFRKAYDVARKLPKRGFPVERCAEIMGEYFDFWNRLLELHREGIEVYNKVCKYCSGVTRMREPHINDTVDDLQKRLNMSIQEDFNFMSVHNERDNLFTYRVAQHDHRFHGLLAYIPYLLKMATTICFWCNKMFLEKE</sequence>
<proteinExistence type="predicted"/>
<evidence type="ECO:0000313" key="1">
    <source>
        <dbReference type="Proteomes" id="UP000694888"/>
    </source>
</evidence>
<evidence type="ECO:0000313" key="2">
    <source>
        <dbReference type="RefSeq" id="XP_005101080.1"/>
    </source>
</evidence>
<dbReference type="RefSeq" id="XP_005101080.1">
    <property type="nucleotide sequence ID" value="XM_005101023.3"/>
</dbReference>
<keyword evidence="1" id="KW-1185">Reference proteome</keyword>
<dbReference type="GeneID" id="101846970"/>
<reference evidence="2" key="1">
    <citation type="submission" date="2025-08" db="UniProtKB">
        <authorList>
            <consortium name="RefSeq"/>
        </authorList>
    </citation>
    <scope>IDENTIFICATION</scope>
</reference>